<feature type="region of interest" description="Disordered" evidence="1">
    <location>
        <begin position="120"/>
        <end position="190"/>
    </location>
</feature>
<dbReference type="OrthoDB" id="4553458at2"/>
<dbReference type="EMBL" id="VBUU01000009">
    <property type="protein sequence ID" value="TLG12185.1"/>
    <property type="molecule type" value="Genomic_DNA"/>
</dbReference>
<evidence type="ECO:0000256" key="1">
    <source>
        <dbReference type="SAM" id="MobiDB-lite"/>
    </source>
</evidence>
<comment type="caution">
    <text evidence="3">The sequence shown here is derived from an EMBL/GenBank/DDBJ whole genome shotgun (WGS) entry which is preliminary data.</text>
</comment>
<proteinExistence type="predicted"/>
<evidence type="ECO:0000313" key="3">
    <source>
        <dbReference type="EMBL" id="TLG12185.1"/>
    </source>
</evidence>
<sequence>MTDQHPTSRLPGLARLFALVVLLGGIVGMHVGVFDFGHAWGGVQHGAHSVGGDLHATAPATHSAASDPHAVGTASPAVVTESAVFDRHAVAPAHSVATTPHAVVSAPHPVVTDAAPRAFPAAGAENPLPSAQSVADSSVREDRPDSGSLALTHRPDTDLHTGTERSGSGVLAQPDRSEPGLPNRAERPESDLIAATFAPPLLSLDGMGGHEQDCGDCGVHGGMHGCVFILSMLGLAIGLVLLFRLAFQPLDSQGTPGRNRPARRERPPPWTMPTLSELSILRI</sequence>
<evidence type="ECO:0000256" key="2">
    <source>
        <dbReference type="SAM" id="Phobius"/>
    </source>
</evidence>
<evidence type="ECO:0000313" key="4">
    <source>
        <dbReference type="Proteomes" id="UP000308349"/>
    </source>
</evidence>
<dbReference type="Proteomes" id="UP000308349">
    <property type="component" value="Unassembled WGS sequence"/>
</dbReference>
<keyword evidence="2" id="KW-0472">Membrane</keyword>
<protein>
    <submittedName>
        <fullName evidence="3">Uncharacterized protein</fullName>
    </submittedName>
</protein>
<reference evidence="3 4" key="1">
    <citation type="submission" date="2019-05" db="EMBL/GenBank/DDBJ databases">
        <title>Genomes sequences of two Nocardia cyriacigeorgica environmental isolates, type strains Nocardia asteroides ATCC 19247 and Nocardia cyriacigeorgica DSM 44484.</title>
        <authorList>
            <person name="Vautrin F."/>
            <person name="Bergeron E."/>
            <person name="Dubost A."/>
            <person name="Abrouk D."/>
            <person name="Rodriguez Nava V."/>
            <person name="Pujic P."/>
        </authorList>
    </citation>
    <scope>NUCLEOTIDE SEQUENCE [LARGE SCALE GENOMIC DNA]</scope>
    <source>
        <strain evidence="3 4">EML 1456</strain>
    </source>
</reference>
<dbReference type="RefSeq" id="WP_138456236.1">
    <property type="nucleotide sequence ID" value="NZ_VBUU01000009.1"/>
</dbReference>
<keyword evidence="2" id="KW-0812">Transmembrane</keyword>
<gene>
    <name evidence="3" type="ORF">FEK35_11815</name>
</gene>
<feature type="region of interest" description="Disordered" evidence="1">
    <location>
        <begin position="252"/>
        <end position="271"/>
    </location>
</feature>
<organism evidence="3 4">
    <name type="scientific">Nocardia cyriacigeorgica</name>
    <dbReference type="NCBI Taxonomy" id="135487"/>
    <lineage>
        <taxon>Bacteria</taxon>
        <taxon>Bacillati</taxon>
        <taxon>Actinomycetota</taxon>
        <taxon>Actinomycetes</taxon>
        <taxon>Mycobacteriales</taxon>
        <taxon>Nocardiaceae</taxon>
        <taxon>Nocardia</taxon>
    </lineage>
</organism>
<feature type="transmembrane region" description="Helical" evidence="2">
    <location>
        <begin position="12"/>
        <end position="34"/>
    </location>
</feature>
<name>A0A5R8PFL9_9NOCA</name>
<keyword evidence="2" id="KW-1133">Transmembrane helix</keyword>
<accession>A0A5R8PFL9</accession>
<dbReference type="AlphaFoldDB" id="A0A5R8PFL9"/>
<feature type="transmembrane region" description="Helical" evidence="2">
    <location>
        <begin position="222"/>
        <end position="243"/>
    </location>
</feature>
<feature type="compositionally biased region" description="Basic and acidic residues" evidence="1">
    <location>
        <begin position="153"/>
        <end position="163"/>
    </location>
</feature>